<evidence type="ECO:0000313" key="1">
    <source>
        <dbReference type="EMBL" id="EIT72558.1"/>
    </source>
</evidence>
<accession>I8TFS2</accession>
<name>I8TFS2_ASPO3</name>
<dbReference type="HOGENOM" id="CLU_2157834_0_0_1"/>
<gene>
    <name evidence="1" type="ORF">Ao3042_01142</name>
</gene>
<dbReference type="AlphaFoldDB" id="I8TFS2"/>
<dbReference type="EMBL" id="AKHY01000214">
    <property type="protein sequence ID" value="EIT72558.1"/>
    <property type="molecule type" value="Genomic_DNA"/>
</dbReference>
<reference evidence="1 2" key="1">
    <citation type="journal article" date="2012" name="Eukaryot. Cell">
        <title>Draft genome sequence of Aspergillus oryzae strain 3.042.</title>
        <authorList>
            <person name="Zhao G."/>
            <person name="Yao Y."/>
            <person name="Qi W."/>
            <person name="Wang C."/>
            <person name="Hou L."/>
            <person name="Zeng B."/>
            <person name="Cao X."/>
        </authorList>
    </citation>
    <scope>NUCLEOTIDE SEQUENCE [LARGE SCALE GENOMIC DNA]</scope>
    <source>
        <strain evidence="1 2">3.042</strain>
    </source>
</reference>
<sequence length="111" mass="13085">MGKTLPTISFLKAFLIGWPKLLNPTFKKRDRIQSGSSSQRSWSIKFGMATRKTRHMIKYASQQSWIGIFKHPFLDLIHIHFWETYYTTKGVVWRSQYQSLFSKYSPCCLST</sequence>
<proteinExistence type="predicted"/>
<organism evidence="1 2">
    <name type="scientific">Aspergillus oryzae (strain 3.042)</name>
    <name type="common">Yellow koji mold</name>
    <dbReference type="NCBI Taxonomy" id="1160506"/>
    <lineage>
        <taxon>Eukaryota</taxon>
        <taxon>Fungi</taxon>
        <taxon>Dikarya</taxon>
        <taxon>Ascomycota</taxon>
        <taxon>Pezizomycotina</taxon>
        <taxon>Eurotiomycetes</taxon>
        <taxon>Eurotiomycetidae</taxon>
        <taxon>Eurotiales</taxon>
        <taxon>Aspergillaceae</taxon>
        <taxon>Aspergillus</taxon>
        <taxon>Aspergillus subgen. Circumdati</taxon>
    </lineage>
</organism>
<reference evidence="2" key="2">
    <citation type="submission" date="2012-06" db="EMBL/GenBank/DDBJ databases">
        <title>Comparative genomic analyses of Aspergillus oryzae 3.042 and A. oryzae RIB40 for soy-sauce fermentation.</title>
        <authorList>
            <person name="Zhao G."/>
            <person name="Hou L."/>
            <person name="Wang C."/>
            <person name="Cao X."/>
        </authorList>
    </citation>
    <scope>NUCLEOTIDE SEQUENCE [LARGE SCALE GENOMIC DNA]</scope>
    <source>
        <strain evidence="2">3.042</strain>
    </source>
</reference>
<protein>
    <submittedName>
        <fullName evidence="1">Uncharacterized protein</fullName>
    </submittedName>
</protein>
<comment type="caution">
    <text evidence="1">The sequence shown here is derived from an EMBL/GenBank/DDBJ whole genome shotgun (WGS) entry which is preliminary data.</text>
</comment>
<evidence type="ECO:0000313" key="2">
    <source>
        <dbReference type="Proteomes" id="UP000002812"/>
    </source>
</evidence>
<dbReference type="Proteomes" id="UP000002812">
    <property type="component" value="Unassembled WGS sequence"/>
</dbReference>